<dbReference type="InterPro" id="IPR046373">
    <property type="entry name" value="Acyl-CoA_Oxase/DH_mid-dom_sf"/>
</dbReference>
<keyword evidence="3 11" id="KW-0285">Flavoprotein</keyword>
<dbReference type="AlphaFoldDB" id="A0A1I3IW70"/>
<dbReference type="GO" id="GO:0050660">
    <property type="term" value="F:flavin adenine dinucleotide binding"/>
    <property type="evidence" value="ECO:0007669"/>
    <property type="project" value="InterPro"/>
</dbReference>
<evidence type="ECO:0000256" key="10">
    <source>
        <dbReference type="ARBA" id="ARBA00049493"/>
    </source>
</evidence>
<dbReference type="Pfam" id="PF00441">
    <property type="entry name" value="Acyl-CoA_dh_1"/>
    <property type="match status" value="1"/>
</dbReference>
<feature type="domain" description="Acyl-CoA oxidase/dehydrogenase middle" evidence="13">
    <location>
        <begin position="152"/>
        <end position="243"/>
    </location>
</feature>
<dbReference type="InterPro" id="IPR037069">
    <property type="entry name" value="AcylCoA_DH/ox_N_sf"/>
</dbReference>
<evidence type="ECO:0000313" key="16">
    <source>
        <dbReference type="Proteomes" id="UP000199559"/>
    </source>
</evidence>
<dbReference type="InterPro" id="IPR013786">
    <property type="entry name" value="AcylCoA_DH/ox_N"/>
</dbReference>
<dbReference type="PROSITE" id="PS00073">
    <property type="entry name" value="ACYL_COA_DH_2"/>
    <property type="match status" value="1"/>
</dbReference>
<evidence type="ECO:0000259" key="12">
    <source>
        <dbReference type="Pfam" id="PF00441"/>
    </source>
</evidence>
<evidence type="ECO:0000256" key="9">
    <source>
        <dbReference type="ARBA" id="ARBA00039033"/>
    </source>
</evidence>
<dbReference type="FunFam" id="1.10.540.10:FF:000002">
    <property type="entry name" value="Acyl-CoA dehydrogenase FadE19"/>
    <property type="match status" value="1"/>
</dbReference>
<evidence type="ECO:0000259" key="14">
    <source>
        <dbReference type="Pfam" id="PF02771"/>
    </source>
</evidence>
<dbReference type="GO" id="GO:0000062">
    <property type="term" value="F:fatty-acyl-CoA binding"/>
    <property type="evidence" value="ECO:0007669"/>
    <property type="project" value="TreeGrafter"/>
</dbReference>
<dbReference type="SUPFAM" id="SSF56645">
    <property type="entry name" value="Acyl-CoA dehydrogenase NM domain-like"/>
    <property type="match status" value="1"/>
</dbReference>
<dbReference type="InterPro" id="IPR009075">
    <property type="entry name" value="AcylCo_DH/oxidase_C"/>
</dbReference>
<evidence type="ECO:0000313" key="15">
    <source>
        <dbReference type="EMBL" id="SFI52093.1"/>
    </source>
</evidence>
<dbReference type="GO" id="GO:0004361">
    <property type="term" value="F:glutaryl-CoA dehydrogenase activity"/>
    <property type="evidence" value="ECO:0007669"/>
    <property type="project" value="UniProtKB-EC"/>
</dbReference>
<feature type="domain" description="Acyl-CoA dehydrogenase/oxidase C-terminal" evidence="12">
    <location>
        <begin position="255"/>
        <end position="397"/>
    </location>
</feature>
<evidence type="ECO:0000256" key="1">
    <source>
        <dbReference type="ARBA" id="ARBA00001974"/>
    </source>
</evidence>
<evidence type="ECO:0000256" key="4">
    <source>
        <dbReference type="ARBA" id="ARBA00022827"/>
    </source>
</evidence>
<evidence type="ECO:0000256" key="2">
    <source>
        <dbReference type="ARBA" id="ARBA00009347"/>
    </source>
</evidence>
<proteinExistence type="inferred from homology"/>
<gene>
    <name evidence="15" type="ORF">SAMN05443431_101138</name>
</gene>
<keyword evidence="16" id="KW-1185">Reference proteome</keyword>
<dbReference type="EMBL" id="FORM01000001">
    <property type="protein sequence ID" value="SFI52093.1"/>
    <property type="molecule type" value="Genomic_DNA"/>
</dbReference>
<keyword evidence="4 11" id="KW-0274">FAD</keyword>
<organism evidence="15 16">
    <name type="scientific">Olleya namhaensis</name>
    <dbReference type="NCBI Taxonomy" id="1144750"/>
    <lineage>
        <taxon>Bacteria</taxon>
        <taxon>Pseudomonadati</taxon>
        <taxon>Bacteroidota</taxon>
        <taxon>Flavobacteriia</taxon>
        <taxon>Flavobacteriales</taxon>
        <taxon>Flavobacteriaceae</taxon>
    </lineage>
</organism>
<evidence type="ECO:0000256" key="8">
    <source>
        <dbReference type="ARBA" id="ARBA00037927"/>
    </source>
</evidence>
<keyword evidence="5" id="KW-0809">Transit peptide</keyword>
<dbReference type="Pfam" id="PF02770">
    <property type="entry name" value="Acyl-CoA_dh_M"/>
    <property type="match status" value="1"/>
</dbReference>
<comment type="cofactor">
    <cofactor evidence="1 11">
        <name>FAD</name>
        <dbReference type="ChEBI" id="CHEBI:57692"/>
    </cofactor>
</comment>
<sequence>MLGTISYINSLFLTQTKMKPDLFEAPDYYNLDELLTEEHKLVRDAAREWVKRDVSPIIEEYAQKAEFPKQIVKGLADIGAFGPYIPVEYGGAGLDQIGYGLIMQEIERGDSGVRSTASVQSSLVMYPIWKYGNEAQRQKYLPKLASGEWIGSFGLTEPDHGSNPSGMTTNFKDMGDHYLLNGAKMWISNSPFCNIAVVWAKNEEGRIHGLIVERGMEGFTTPETHNKWSLRASATGELIFDNVKVPKENLLPNKSGLGAPLGCLDSARFGIAWGAIGAAMDCYDTALRYSKERMQFGKPIGQFQLQQKKLAEMITEITKAQLLAWRLGVMRENGTATSAQISMAKRNNVDMALTIARDARQMLGGMGISGEYSIMRHMMNLESVVTYEGTHDIHLLITGLDVTGLNAFK</sequence>
<dbReference type="GO" id="GO:0033539">
    <property type="term" value="P:fatty acid beta-oxidation using acyl-CoA dehydrogenase"/>
    <property type="evidence" value="ECO:0007669"/>
    <property type="project" value="TreeGrafter"/>
</dbReference>
<protein>
    <recommendedName>
        <fullName evidence="9">glutaryl-CoA dehydrogenase (ETF)</fullName>
        <ecNumber evidence="9">1.3.8.6</ecNumber>
    </recommendedName>
</protein>
<evidence type="ECO:0000256" key="6">
    <source>
        <dbReference type="ARBA" id="ARBA00023002"/>
    </source>
</evidence>
<comment type="catalytic activity">
    <reaction evidence="10">
        <text>glutaryl-CoA + oxidized [electron-transfer flavoprotein] + 2 H(+) = (2E)-butenoyl-CoA + reduced [electron-transfer flavoprotein] + CO2</text>
        <dbReference type="Rhea" id="RHEA:13389"/>
        <dbReference type="Rhea" id="RHEA-COMP:10685"/>
        <dbReference type="Rhea" id="RHEA-COMP:10686"/>
        <dbReference type="ChEBI" id="CHEBI:15378"/>
        <dbReference type="ChEBI" id="CHEBI:16526"/>
        <dbReference type="ChEBI" id="CHEBI:57332"/>
        <dbReference type="ChEBI" id="CHEBI:57378"/>
        <dbReference type="ChEBI" id="CHEBI:57692"/>
        <dbReference type="ChEBI" id="CHEBI:58307"/>
        <dbReference type="EC" id="1.3.8.6"/>
    </reaction>
</comment>
<dbReference type="InterPro" id="IPR006091">
    <property type="entry name" value="Acyl-CoA_Oxase/DH_mid-dom"/>
</dbReference>
<reference evidence="16" key="1">
    <citation type="submission" date="2016-10" db="EMBL/GenBank/DDBJ databases">
        <authorList>
            <person name="Varghese N."/>
            <person name="Submissions S."/>
        </authorList>
    </citation>
    <scope>NUCLEOTIDE SEQUENCE [LARGE SCALE GENOMIC DNA]</scope>
    <source>
        <strain evidence="16">DSM 28881</strain>
    </source>
</reference>
<dbReference type="PANTHER" id="PTHR42807">
    <property type="entry name" value="GLUTARYL-COA DEHYDROGENASE, MITOCHONDRIAL"/>
    <property type="match status" value="1"/>
</dbReference>
<dbReference type="Gene3D" id="2.40.110.10">
    <property type="entry name" value="Butyryl-CoA Dehydrogenase, subunit A, domain 2"/>
    <property type="match status" value="1"/>
</dbReference>
<dbReference type="InterPro" id="IPR052033">
    <property type="entry name" value="Glutaryl-CoA_DH_mitochondrial"/>
</dbReference>
<dbReference type="PANTHER" id="PTHR42807:SF1">
    <property type="entry name" value="GLUTARYL-COA DEHYDROGENASE, MITOCHONDRIAL"/>
    <property type="match status" value="1"/>
</dbReference>
<comment type="pathway">
    <text evidence="8">Amino-acid metabolism; tryptophan metabolism.</text>
</comment>
<dbReference type="InterPro" id="IPR036250">
    <property type="entry name" value="AcylCo_DH-like_C"/>
</dbReference>
<keyword evidence="6 11" id="KW-0560">Oxidoreductase</keyword>
<dbReference type="Pfam" id="PF02771">
    <property type="entry name" value="Acyl-CoA_dh_N"/>
    <property type="match status" value="1"/>
</dbReference>
<evidence type="ECO:0000256" key="3">
    <source>
        <dbReference type="ARBA" id="ARBA00022630"/>
    </source>
</evidence>
<dbReference type="Gene3D" id="1.20.140.10">
    <property type="entry name" value="Butyryl-CoA Dehydrogenase, subunit A, domain 3"/>
    <property type="match status" value="1"/>
</dbReference>
<name>A0A1I3IW70_9FLAO</name>
<feature type="domain" description="Acyl-CoA dehydrogenase/oxidase N-terminal" evidence="14">
    <location>
        <begin position="36"/>
        <end position="148"/>
    </location>
</feature>
<dbReference type="Proteomes" id="UP000199559">
    <property type="component" value="Unassembled WGS sequence"/>
</dbReference>
<dbReference type="STRING" id="1144750.SAMN05443431_101138"/>
<dbReference type="SUPFAM" id="SSF47203">
    <property type="entry name" value="Acyl-CoA dehydrogenase C-terminal domain-like"/>
    <property type="match status" value="1"/>
</dbReference>
<comment type="similarity">
    <text evidence="2 11">Belongs to the acyl-CoA dehydrogenase family.</text>
</comment>
<evidence type="ECO:0000256" key="11">
    <source>
        <dbReference type="RuleBase" id="RU362125"/>
    </source>
</evidence>
<evidence type="ECO:0000259" key="13">
    <source>
        <dbReference type="Pfam" id="PF02770"/>
    </source>
</evidence>
<comment type="pathway">
    <text evidence="7">Amino-acid metabolism; lysine degradation.</text>
</comment>
<evidence type="ECO:0000256" key="5">
    <source>
        <dbReference type="ARBA" id="ARBA00022946"/>
    </source>
</evidence>
<dbReference type="EC" id="1.3.8.6" evidence="9"/>
<dbReference type="GO" id="GO:0046949">
    <property type="term" value="P:fatty-acyl-CoA biosynthetic process"/>
    <property type="evidence" value="ECO:0007669"/>
    <property type="project" value="TreeGrafter"/>
</dbReference>
<accession>A0A1I3IW70</accession>
<evidence type="ECO:0000256" key="7">
    <source>
        <dbReference type="ARBA" id="ARBA00037899"/>
    </source>
</evidence>
<dbReference type="InterPro" id="IPR006089">
    <property type="entry name" value="Acyl-CoA_DH_CS"/>
</dbReference>
<dbReference type="Gene3D" id="1.10.540.10">
    <property type="entry name" value="Acyl-CoA dehydrogenase/oxidase, N-terminal domain"/>
    <property type="match status" value="1"/>
</dbReference>
<dbReference type="InterPro" id="IPR009100">
    <property type="entry name" value="AcylCoA_DH/oxidase_NM_dom_sf"/>
</dbReference>